<evidence type="ECO:0000256" key="1">
    <source>
        <dbReference type="SAM" id="MobiDB-lite"/>
    </source>
</evidence>
<sequence length="472" mass="52991">MARSEISTQKEVVHHTVLGRTVRSRIPTGGKIRPGVKELTRAAAANPAIVELYENGLQNGLSFDLIGDLIVRKFPEYKDRVVLLPKNVQYFTVRPCDFSNEQIADQILSAYGEDRGDGVRRLYRFPVVFPSDSWEAVMPHELVAWKQNERQYWSAYSPDGRTRHCMMYAPPKLEGPGGRPLRSFNGRPTVVRPENDGICDPELCPQFQARKCNLAGRFIFFIPGIKSVEAFELPTNSFYAMSNAIQRFEAVAFMRGGRLAGFLDDKKTPFYITKKLTEVTRIDDNGRPTRVAQWLIHLEAPVDLCALVAPEGDDTLLAADSAVSALSIDAYTVNPDTDDWSDEQRDVPIAAPTPATSLRAQTPVTETAEQRQPDAPNDTGRETGASQSGVHPDDPLVHDEVYQSIGRLILEYKLDPDNFDKYSYIRWGSGWVKNATGRRRVLDELVRYKNDPQGLRDKIERALADRHRDGGA</sequence>
<dbReference type="RefSeq" id="WP_155470855.1">
    <property type="nucleotide sequence ID" value="NZ_BMKG01000035.1"/>
</dbReference>
<reference evidence="2" key="1">
    <citation type="journal article" date="2014" name="Int. J. Syst. Evol. Microbiol.">
        <title>Complete genome of a new Firmicutes species belonging to the dominant human colonic microbiota ('Ruminococcus bicirculans') reveals two chromosomes and a selective capacity to utilize plant glucans.</title>
        <authorList>
            <consortium name="NISC Comparative Sequencing Program"/>
            <person name="Wegmann U."/>
            <person name="Louis P."/>
            <person name="Goesmann A."/>
            <person name="Henrissat B."/>
            <person name="Duncan S.H."/>
            <person name="Flint H.J."/>
        </authorList>
    </citation>
    <scope>NUCLEOTIDE SEQUENCE</scope>
    <source>
        <strain evidence="2">CGMCC 1.15931</strain>
    </source>
</reference>
<dbReference type="Pfam" id="PF18897">
    <property type="entry name" value="Gp3-like"/>
    <property type="match status" value="1"/>
</dbReference>
<gene>
    <name evidence="2" type="ORF">GCM10011572_50590</name>
    <name evidence="3" type="ORF">GM672_12470</name>
</gene>
<dbReference type="AlphaFoldDB" id="A0A6I3SZ57"/>
<keyword evidence="5" id="KW-1185">Reference proteome</keyword>
<dbReference type="OrthoDB" id="8951748at2"/>
<comment type="caution">
    <text evidence="3">The sequence shown here is derived from an EMBL/GenBank/DDBJ whole genome shotgun (WGS) entry which is preliminary data.</text>
</comment>
<dbReference type="Proteomes" id="UP000430634">
    <property type="component" value="Unassembled WGS sequence"/>
</dbReference>
<name>A0A6I3SZ57_9BURK</name>
<evidence type="ECO:0000313" key="5">
    <source>
        <dbReference type="Proteomes" id="UP000622638"/>
    </source>
</evidence>
<dbReference type="InterPro" id="IPR043991">
    <property type="entry name" value="Gp3-like"/>
</dbReference>
<reference evidence="3 4" key="3">
    <citation type="submission" date="2019-11" db="EMBL/GenBank/DDBJ databases">
        <title>Type strains purchased from KCTC, JCM and DSMZ.</title>
        <authorList>
            <person name="Lu H."/>
        </authorList>
    </citation>
    <scope>NUCLEOTIDE SEQUENCE [LARGE SCALE GENOMIC DNA]</scope>
    <source>
        <strain evidence="3 4">KCTC 52429</strain>
    </source>
</reference>
<feature type="compositionally biased region" description="Polar residues" evidence="1">
    <location>
        <begin position="354"/>
        <end position="367"/>
    </location>
</feature>
<reference evidence="5" key="2">
    <citation type="journal article" date="2019" name="Int. J. Syst. Evol. Microbiol.">
        <title>The Global Catalogue of Microorganisms (GCM) 10K type strain sequencing project: providing services to taxonomists for standard genome sequencing and annotation.</title>
        <authorList>
            <consortium name="The Broad Institute Genomics Platform"/>
            <consortium name="The Broad Institute Genome Sequencing Center for Infectious Disease"/>
            <person name="Wu L."/>
            <person name="Ma J."/>
        </authorList>
    </citation>
    <scope>NUCLEOTIDE SEQUENCE [LARGE SCALE GENOMIC DNA]</scope>
    <source>
        <strain evidence="5">CGMCC 1.15931</strain>
    </source>
</reference>
<evidence type="ECO:0000313" key="4">
    <source>
        <dbReference type="Proteomes" id="UP000430634"/>
    </source>
</evidence>
<dbReference type="Proteomes" id="UP000622638">
    <property type="component" value="Unassembled WGS sequence"/>
</dbReference>
<dbReference type="EMBL" id="BMKG01000035">
    <property type="protein sequence ID" value="GGC22975.1"/>
    <property type="molecule type" value="Genomic_DNA"/>
</dbReference>
<protein>
    <submittedName>
        <fullName evidence="3">Uncharacterized protein</fullName>
    </submittedName>
</protein>
<evidence type="ECO:0000313" key="2">
    <source>
        <dbReference type="EMBL" id="GGC22975.1"/>
    </source>
</evidence>
<organism evidence="3 4">
    <name type="scientific">Pseudoduganella buxea</name>
    <dbReference type="NCBI Taxonomy" id="1949069"/>
    <lineage>
        <taxon>Bacteria</taxon>
        <taxon>Pseudomonadati</taxon>
        <taxon>Pseudomonadota</taxon>
        <taxon>Betaproteobacteria</taxon>
        <taxon>Burkholderiales</taxon>
        <taxon>Oxalobacteraceae</taxon>
        <taxon>Telluria group</taxon>
        <taxon>Pseudoduganella</taxon>
    </lineage>
</organism>
<dbReference type="EMBL" id="WNKZ01000031">
    <property type="protein sequence ID" value="MTV53542.1"/>
    <property type="molecule type" value="Genomic_DNA"/>
</dbReference>
<feature type="region of interest" description="Disordered" evidence="1">
    <location>
        <begin position="350"/>
        <end position="396"/>
    </location>
</feature>
<reference evidence="2" key="4">
    <citation type="submission" date="2024-05" db="EMBL/GenBank/DDBJ databases">
        <authorList>
            <person name="Sun Q."/>
            <person name="Zhou Y."/>
        </authorList>
    </citation>
    <scope>NUCLEOTIDE SEQUENCE</scope>
    <source>
        <strain evidence="2">CGMCC 1.15931</strain>
    </source>
</reference>
<accession>A0A6I3SZ57</accession>
<evidence type="ECO:0000313" key="3">
    <source>
        <dbReference type="EMBL" id="MTV53542.1"/>
    </source>
</evidence>
<proteinExistence type="predicted"/>